<dbReference type="PANTHER" id="PTHR43420">
    <property type="entry name" value="ACETYLTRANSFERASE"/>
    <property type="match status" value="1"/>
</dbReference>
<dbReference type="STRING" id="1385984.GCA_000702565_02660"/>
<dbReference type="PROSITE" id="PS51186">
    <property type="entry name" value="GNAT"/>
    <property type="match status" value="1"/>
</dbReference>
<dbReference type="InterPro" id="IPR006464">
    <property type="entry name" value="AcTrfase_RimI/Ard1"/>
</dbReference>
<proteinExistence type="inferred from homology"/>
<dbReference type="RefSeq" id="WP_021065388.1">
    <property type="nucleotide sequence ID" value="NZ_ATCL01000008.1"/>
</dbReference>
<dbReference type="OrthoDB" id="9794566at2"/>
<evidence type="ECO:0000259" key="5">
    <source>
        <dbReference type="PROSITE" id="PS51186"/>
    </source>
</evidence>
<feature type="domain" description="N-acetyltransferase" evidence="5">
    <location>
        <begin position="4"/>
        <end position="149"/>
    </location>
</feature>
<dbReference type="eggNOG" id="COG0456">
    <property type="taxonomic scope" value="Bacteria"/>
</dbReference>
<evidence type="ECO:0000313" key="6">
    <source>
        <dbReference type="EMBL" id="ERG68571.1"/>
    </source>
</evidence>
<dbReference type="PATRIC" id="fig|1345023.5.peg.226"/>
<sequence length="161" mass="18566">MADIKIRRMTWLDVEEVTKVEEASFAIPWTKEAFMNEMLRNDQAIYFVAVHERRVVGFVGVWQIVDEGHITNIAVLPEYRGQGIGNLLLTQLVEFARSKSLAALTLEVRVSNIGAQKLYEQFGFENAGRRKRYYQDNNEDAYIYWAKLGSETDGHIAHPRD</sequence>
<reference evidence="6 7" key="1">
    <citation type="journal article" date="2013" name="Genome Announc.">
        <title>Draft Genome Sequence of Exiguobacterium pavilionensis Strain RW-2, with Wide Thermal, Salinity, and pH Tolerance, Isolated from Modern Freshwater Microbialites.</title>
        <authorList>
            <person name="White R.A.III."/>
            <person name="Grassa C.J."/>
            <person name="Suttle C.A."/>
        </authorList>
    </citation>
    <scope>NUCLEOTIDE SEQUENCE [LARGE SCALE GENOMIC DNA]</scope>
    <source>
        <strain evidence="6 7">RW-2</strain>
    </source>
</reference>
<dbReference type="Gene3D" id="3.40.630.30">
    <property type="match status" value="1"/>
</dbReference>
<dbReference type="GO" id="GO:0008080">
    <property type="term" value="F:N-acetyltransferase activity"/>
    <property type="evidence" value="ECO:0007669"/>
    <property type="project" value="InterPro"/>
</dbReference>
<dbReference type="CDD" id="cd04301">
    <property type="entry name" value="NAT_SF"/>
    <property type="match status" value="1"/>
</dbReference>
<organism evidence="6 7">
    <name type="scientific">Exiguobacterium chiriqhucha RW-2</name>
    <dbReference type="NCBI Taxonomy" id="1345023"/>
    <lineage>
        <taxon>Bacteria</taxon>
        <taxon>Bacillati</taxon>
        <taxon>Bacillota</taxon>
        <taxon>Bacilli</taxon>
        <taxon>Bacillales</taxon>
        <taxon>Bacillales Family XII. Incertae Sedis</taxon>
        <taxon>Exiguobacterium</taxon>
    </lineage>
</organism>
<dbReference type="SUPFAM" id="SSF55729">
    <property type="entry name" value="Acyl-CoA N-acyltransferases (Nat)"/>
    <property type="match status" value="1"/>
</dbReference>
<evidence type="ECO:0000256" key="1">
    <source>
        <dbReference type="ARBA" id="ARBA00005395"/>
    </source>
</evidence>
<evidence type="ECO:0000256" key="4">
    <source>
        <dbReference type="ARBA" id="ARBA00023315"/>
    </source>
</evidence>
<evidence type="ECO:0000256" key="2">
    <source>
        <dbReference type="ARBA" id="ARBA00022490"/>
    </source>
</evidence>
<dbReference type="PANTHER" id="PTHR43420:SF44">
    <property type="entry name" value="ACETYLTRANSFERASE YPEA"/>
    <property type="match status" value="1"/>
</dbReference>
<name>U1N3W0_9BACL</name>
<dbReference type="Pfam" id="PF00583">
    <property type="entry name" value="Acetyltransf_1"/>
    <property type="match status" value="1"/>
</dbReference>
<gene>
    <name evidence="6" type="ORF">M467_14940</name>
</gene>
<accession>U1N3W0</accession>
<evidence type="ECO:0000256" key="3">
    <source>
        <dbReference type="ARBA" id="ARBA00022679"/>
    </source>
</evidence>
<keyword evidence="2" id="KW-0963">Cytoplasm</keyword>
<keyword evidence="7" id="KW-1185">Reference proteome</keyword>
<protein>
    <submittedName>
        <fullName evidence="6">Alanine acetyltransferase</fullName>
    </submittedName>
</protein>
<evidence type="ECO:0000313" key="7">
    <source>
        <dbReference type="Proteomes" id="UP000016464"/>
    </source>
</evidence>
<dbReference type="EMBL" id="ATCL01000008">
    <property type="protein sequence ID" value="ERG68571.1"/>
    <property type="molecule type" value="Genomic_DNA"/>
</dbReference>
<dbReference type="InterPro" id="IPR000182">
    <property type="entry name" value="GNAT_dom"/>
</dbReference>
<comment type="similarity">
    <text evidence="1">Belongs to the acetyltransferase family. RimI subfamily.</text>
</comment>
<comment type="caution">
    <text evidence="6">The sequence shown here is derived from an EMBL/GenBank/DDBJ whole genome shotgun (WGS) entry which is preliminary data.</text>
</comment>
<keyword evidence="3 6" id="KW-0808">Transferase</keyword>
<dbReference type="InterPro" id="IPR050680">
    <property type="entry name" value="YpeA/RimI_acetyltransf"/>
</dbReference>
<dbReference type="NCBIfam" id="TIGR01575">
    <property type="entry name" value="rimI"/>
    <property type="match status" value="1"/>
</dbReference>
<dbReference type="AlphaFoldDB" id="U1N3W0"/>
<keyword evidence="4" id="KW-0012">Acyltransferase</keyword>
<dbReference type="Proteomes" id="UP000016464">
    <property type="component" value="Unassembled WGS sequence"/>
</dbReference>
<dbReference type="InterPro" id="IPR016181">
    <property type="entry name" value="Acyl_CoA_acyltransferase"/>
</dbReference>